<proteinExistence type="predicted"/>
<protein>
    <submittedName>
        <fullName evidence="1">Uncharacterized protein</fullName>
    </submittedName>
</protein>
<dbReference type="EMBL" id="GBRH01247215">
    <property type="protein sequence ID" value="JAD50680.1"/>
    <property type="molecule type" value="Transcribed_RNA"/>
</dbReference>
<reference evidence="1" key="1">
    <citation type="submission" date="2014-09" db="EMBL/GenBank/DDBJ databases">
        <authorList>
            <person name="Magalhaes I.L.F."/>
            <person name="Oliveira U."/>
            <person name="Santos F.R."/>
            <person name="Vidigal T.H.D.A."/>
            <person name="Brescovit A.D."/>
            <person name="Santos A.J."/>
        </authorList>
    </citation>
    <scope>NUCLEOTIDE SEQUENCE</scope>
    <source>
        <tissue evidence="1">Shoot tissue taken approximately 20 cm above the soil surface</tissue>
    </source>
</reference>
<evidence type="ECO:0000313" key="1">
    <source>
        <dbReference type="EMBL" id="JAD50680.1"/>
    </source>
</evidence>
<dbReference type="AlphaFoldDB" id="A0A0A9AP40"/>
<reference evidence="1" key="2">
    <citation type="journal article" date="2015" name="Data Brief">
        <title>Shoot transcriptome of the giant reed, Arundo donax.</title>
        <authorList>
            <person name="Barrero R.A."/>
            <person name="Guerrero F.D."/>
            <person name="Moolhuijzen P."/>
            <person name="Goolsby J.A."/>
            <person name="Tidwell J."/>
            <person name="Bellgard S.E."/>
            <person name="Bellgard M.I."/>
        </authorList>
    </citation>
    <scope>NUCLEOTIDE SEQUENCE</scope>
    <source>
        <tissue evidence="1">Shoot tissue taken approximately 20 cm above the soil surface</tissue>
    </source>
</reference>
<organism evidence="1">
    <name type="scientific">Arundo donax</name>
    <name type="common">Giant reed</name>
    <name type="synonym">Donax arundinaceus</name>
    <dbReference type="NCBI Taxonomy" id="35708"/>
    <lineage>
        <taxon>Eukaryota</taxon>
        <taxon>Viridiplantae</taxon>
        <taxon>Streptophyta</taxon>
        <taxon>Embryophyta</taxon>
        <taxon>Tracheophyta</taxon>
        <taxon>Spermatophyta</taxon>
        <taxon>Magnoliopsida</taxon>
        <taxon>Liliopsida</taxon>
        <taxon>Poales</taxon>
        <taxon>Poaceae</taxon>
        <taxon>PACMAD clade</taxon>
        <taxon>Arundinoideae</taxon>
        <taxon>Arundineae</taxon>
        <taxon>Arundo</taxon>
    </lineage>
</organism>
<sequence length="56" mass="6153">MGVGASNVGDNVDIIKNIELEKNLAFEAENPEIMLPTSLEEASMINETTPVQRELH</sequence>
<accession>A0A0A9AP40</accession>
<name>A0A0A9AP40_ARUDO</name>